<evidence type="ECO:0000256" key="3">
    <source>
        <dbReference type="ARBA" id="ARBA00012700"/>
    </source>
</evidence>
<evidence type="ECO:0000256" key="12">
    <source>
        <dbReference type="ARBA" id="ARBA00043086"/>
    </source>
</evidence>
<dbReference type="SUPFAM" id="SSF48439">
    <property type="entry name" value="Protein prenylyltransferase"/>
    <property type="match status" value="1"/>
</dbReference>
<comment type="caution">
    <text evidence="15">The sequence shown here is derived from an EMBL/GenBank/DDBJ whole genome shotgun (WGS) entry which is preliminary data.</text>
</comment>
<reference evidence="15" key="1">
    <citation type="submission" date="2022-07" db="EMBL/GenBank/DDBJ databases">
        <title>Phylogenomic reconstructions and comparative analyses of Kickxellomycotina fungi.</title>
        <authorList>
            <person name="Reynolds N.K."/>
            <person name="Stajich J.E."/>
            <person name="Barry K."/>
            <person name="Grigoriev I.V."/>
            <person name="Crous P."/>
            <person name="Smith M.E."/>
        </authorList>
    </citation>
    <scope>NUCLEOTIDE SEQUENCE</scope>
    <source>
        <strain evidence="15">NRRL 1565</strain>
    </source>
</reference>
<feature type="region of interest" description="Disordered" evidence="14">
    <location>
        <begin position="1"/>
        <end position="33"/>
    </location>
</feature>
<evidence type="ECO:0000256" key="10">
    <source>
        <dbReference type="ARBA" id="ARBA00041392"/>
    </source>
</evidence>
<keyword evidence="7" id="KW-0677">Repeat</keyword>
<dbReference type="GO" id="GO:0004660">
    <property type="term" value="F:protein farnesyltransferase activity"/>
    <property type="evidence" value="ECO:0007669"/>
    <property type="project" value="UniProtKB-EC"/>
</dbReference>
<evidence type="ECO:0000256" key="9">
    <source>
        <dbReference type="ARBA" id="ARBA00040965"/>
    </source>
</evidence>
<protein>
    <recommendedName>
        <fullName evidence="9">Protein farnesyltransferase/geranylgeranyltransferase type-1 subunit alpha</fullName>
        <ecNumber evidence="4">2.5.1.58</ecNumber>
        <ecNumber evidence="3">2.5.1.59</ecNumber>
    </recommendedName>
    <alternativeName>
        <fullName evidence="12">CAAX farnesyltransferase subunit alpha</fullName>
    </alternativeName>
    <alternativeName>
        <fullName evidence="11">FTase-alpha</fullName>
    </alternativeName>
    <alternativeName>
        <fullName evidence="10">Ras proteins prenyltransferase subunit alpha</fullName>
    </alternativeName>
    <alternativeName>
        <fullName evidence="13">Type I protein geranyl-geranyltransferase subunit alpha</fullName>
    </alternativeName>
</protein>
<dbReference type="OrthoDB" id="272289at2759"/>
<gene>
    <name evidence="15" type="primary">RAM2</name>
    <name evidence="15" type="ORF">H4R20_000802</name>
</gene>
<evidence type="ECO:0000313" key="15">
    <source>
        <dbReference type="EMBL" id="KAJ2808572.1"/>
    </source>
</evidence>
<name>A0A9W8I726_9FUNG</name>
<comment type="similarity">
    <text evidence="2">Belongs to the protein prenyltransferase subunit alpha family.</text>
</comment>
<evidence type="ECO:0000256" key="4">
    <source>
        <dbReference type="ARBA" id="ARBA00012702"/>
    </source>
</evidence>
<dbReference type="EC" id="2.5.1.58" evidence="4"/>
<sequence>MRIESSESVSESVPLSQQEEWKDVTPIPQDDGKHPICPIAYTDEYREIMDYLRAVMAKEEISERALTLTGRVIQTNPGHYTAWMYRKRLVEELNADIAGELDWVSDISAMYPKNYQLWHHREALVVRLLDPKQATEEQSEAELLRHPVIRRELQFLDSALNEDSKNFHAWLYRQWLVRTYNIWEQELIFVNTMINEDVRNNSAWNQRYFVHLQGRNPTQVELDSELVSDEIVYAVENIKLAPNNESPWTYIVGLLLRHAPAKLYTELLPKIQELANDKDYSLAMTTTPFYWSALVDIYEKQARASPEQGKALIEQAQSICHSLATEHDPMHGKYWEFRNKSLSELQL</sequence>
<keyword evidence="6 15" id="KW-0808">Transferase</keyword>
<keyword evidence="8" id="KW-0460">Magnesium</keyword>
<dbReference type="PANTHER" id="PTHR11129">
    <property type="entry name" value="PROTEIN FARNESYLTRANSFERASE ALPHA SUBUNIT/RAB GERANYLGERANYL TRANSFERASE ALPHA SUBUNIT"/>
    <property type="match status" value="1"/>
</dbReference>
<dbReference type="AlphaFoldDB" id="A0A9W8I726"/>
<evidence type="ECO:0000256" key="5">
    <source>
        <dbReference type="ARBA" id="ARBA00022602"/>
    </source>
</evidence>
<evidence type="ECO:0000256" key="1">
    <source>
        <dbReference type="ARBA" id="ARBA00001946"/>
    </source>
</evidence>
<evidence type="ECO:0000256" key="2">
    <source>
        <dbReference type="ARBA" id="ARBA00006734"/>
    </source>
</evidence>
<evidence type="ECO:0000256" key="8">
    <source>
        <dbReference type="ARBA" id="ARBA00022842"/>
    </source>
</evidence>
<evidence type="ECO:0000256" key="11">
    <source>
        <dbReference type="ARBA" id="ARBA00042436"/>
    </source>
</evidence>
<evidence type="ECO:0000256" key="14">
    <source>
        <dbReference type="SAM" id="MobiDB-lite"/>
    </source>
</evidence>
<evidence type="ECO:0000313" key="16">
    <source>
        <dbReference type="Proteomes" id="UP001140094"/>
    </source>
</evidence>
<feature type="compositionally biased region" description="Low complexity" evidence="14">
    <location>
        <begin position="1"/>
        <end position="18"/>
    </location>
</feature>
<accession>A0A9W8I726</accession>
<evidence type="ECO:0000256" key="6">
    <source>
        <dbReference type="ARBA" id="ARBA00022679"/>
    </source>
</evidence>
<proteinExistence type="inferred from homology"/>
<keyword evidence="5" id="KW-0637">Prenyltransferase</keyword>
<dbReference type="Gene3D" id="1.25.40.120">
    <property type="entry name" value="Protein prenylyltransferase"/>
    <property type="match status" value="1"/>
</dbReference>
<evidence type="ECO:0000256" key="13">
    <source>
        <dbReference type="ARBA" id="ARBA00043219"/>
    </source>
</evidence>
<keyword evidence="16" id="KW-1185">Reference proteome</keyword>
<dbReference type="GO" id="GO:0005953">
    <property type="term" value="C:CAAX-protein geranylgeranyltransferase complex"/>
    <property type="evidence" value="ECO:0007669"/>
    <property type="project" value="TreeGrafter"/>
</dbReference>
<evidence type="ECO:0000256" key="7">
    <source>
        <dbReference type="ARBA" id="ARBA00022737"/>
    </source>
</evidence>
<dbReference type="InterPro" id="IPR002088">
    <property type="entry name" value="Prenyl_trans_a"/>
</dbReference>
<dbReference type="PROSITE" id="PS51147">
    <property type="entry name" value="PFTA"/>
    <property type="match status" value="4"/>
</dbReference>
<dbReference type="PANTHER" id="PTHR11129:SF1">
    <property type="entry name" value="PROTEIN FARNESYLTRANSFERASE_GERANYLGERANYLTRANSFERASE TYPE-1 SUBUNIT ALPHA"/>
    <property type="match status" value="1"/>
</dbReference>
<comment type="cofactor">
    <cofactor evidence="1">
        <name>Mg(2+)</name>
        <dbReference type="ChEBI" id="CHEBI:18420"/>
    </cofactor>
</comment>
<dbReference type="EMBL" id="JANBUO010000038">
    <property type="protein sequence ID" value="KAJ2808572.1"/>
    <property type="molecule type" value="Genomic_DNA"/>
</dbReference>
<dbReference type="GO" id="GO:0005965">
    <property type="term" value="C:protein farnesyltransferase complex"/>
    <property type="evidence" value="ECO:0007669"/>
    <property type="project" value="TreeGrafter"/>
</dbReference>
<dbReference type="EC" id="2.5.1.59" evidence="3"/>
<dbReference type="Proteomes" id="UP001140094">
    <property type="component" value="Unassembled WGS sequence"/>
</dbReference>
<dbReference type="GO" id="GO:0004662">
    <property type="term" value="F:CAAX-protein geranylgeranyltransferase activity"/>
    <property type="evidence" value="ECO:0007669"/>
    <property type="project" value="UniProtKB-EC"/>
</dbReference>
<dbReference type="Pfam" id="PF01239">
    <property type="entry name" value="PPTA"/>
    <property type="match status" value="4"/>
</dbReference>
<organism evidence="15 16">
    <name type="scientific">Coemansia guatemalensis</name>
    <dbReference type="NCBI Taxonomy" id="2761395"/>
    <lineage>
        <taxon>Eukaryota</taxon>
        <taxon>Fungi</taxon>
        <taxon>Fungi incertae sedis</taxon>
        <taxon>Zoopagomycota</taxon>
        <taxon>Kickxellomycotina</taxon>
        <taxon>Kickxellomycetes</taxon>
        <taxon>Kickxellales</taxon>
        <taxon>Kickxellaceae</taxon>
        <taxon>Coemansia</taxon>
    </lineage>
</organism>